<feature type="compositionally biased region" description="Basic and acidic residues" evidence="1">
    <location>
        <begin position="24"/>
        <end position="41"/>
    </location>
</feature>
<dbReference type="Proteomes" id="UP000708208">
    <property type="component" value="Unassembled WGS sequence"/>
</dbReference>
<feature type="compositionally biased region" description="Basic and acidic residues" evidence="1">
    <location>
        <begin position="226"/>
        <end position="241"/>
    </location>
</feature>
<keyword evidence="3" id="KW-1185">Reference proteome</keyword>
<feature type="non-terminal residue" evidence="2">
    <location>
        <position position="250"/>
    </location>
</feature>
<name>A0A8J2JTQ8_9HEXA</name>
<dbReference type="EMBL" id="CAJVCH010080264">
    <property type="protein sequence ID" value="CAG7721529.1"/>
    <property type="molecule type" value="Genomic_DNA"/>
</dbReference>
<reference evidence="2" key="1">
    <citation type="submission" date="2021-06" db="EMBL/GenBank/DDBJ databases">
        <authorList>
            <person name="Hodson N. C."/>
            <person name="Mongue J. A."/>
            <person name="Jaron S. K."/>
        </authorList>
    </citation>
    <scope>NUCLEOTIDE SEQUENCE</scope>
</reference>
<proteinExistence type="predicted"/>
<evidence type="ECO:0000313" key="3">
    <source>
        <dbReference type="Proteomes" id="UP000708208"/>
    </source>
</evidence>
<feature type="region of interest" description="Disordered" evidence="1">
    <location>
        <begin position="22"/>
        <end position="43"/>
    </location>
</feature>
<comment type="caution">
    <text evidence="2">The sequence shown here is derived from an EMBL/GenBank/DDBJ whole genome shotgun (WGS) entry which is preliminary data.</text>
</comment>
<accession>A0A8J2JTQ8</accession>
<feature type="compositionally biased region" description="Polar residues" evidence="1">
    <location>
        <begin position="158"/>
        <end position="171"/>
    </location>
</feature>
<evidence type="ECO:0000313" key="2">
    <source>
        <dbReference type="EMBL" id="CAG7721529.1"/>
    </source>
</evidence>
<protein>
    <submittedName>
        <fullName evidence="2">Uncharacterized protein</fullName>
    </submittedName>
</protein>
<feature type="region of interest" description="Disordered" evidence="1">
    <location>
        <begin position="124"/>
        <end position="250"/>
    </location>
</feature>
<dbReference type="AlphaFoldDB" id="A0A8J2JTQ8"/>
<feature type="non-terminal residue" evidence="2">
    <location>
        <position position="1"/>
    </location>
</feature>
<sequence length="250" mass="27717">LIEKHETCISELRARLKLGRSNRAHTDGTNSREESFNHESSDNDWIYIPSDEEENDIQDHPQALNTLARVTTWVINGPKSSHRHGRTMSQSIMTLYSWATKTIINMNAPTNSSGDYSQWTQYFNSPAEQVPPPNPSWAGPGPQAQETKPEPIPPVPIVSTTSVQNTDRSSPYPTPPTVCFSIPTSPFHPPMNITTSQMPPQQQPQPQHPEPAKNTVLVEPQANNPDGDHEEKETHPTKSEEPPATGGGDH</sequence>
<evidence type="ECO:0000256" key="1">
    <source>
        <dbReference type="SAM" id="MobiDB-lite"/>
    </source>
</evidence>
<gene>
    <name evidence="2" type="ORF">AFUS01_LOCUS10739</name>
</gene>
<organism evidence="2 3">
    <name type="scientific">Allacma fusca</name>
    <dbReference type="NCBI Taxonomy" id="39272"/>
    <lineage>
        <taxon>Eukaryota</taxon>
        <taxon>Metazoa</taxon>
        <taxon>Ecdysozoa</taxon>
        <taxon>Arthropoda</taxon>
        <taxon>Hexapoda</taxon>
        <taxon>Collembola</taxon>
        <taxon>Symphypleona</taxon>
        <taxon>Sminthuridae</taxon>
        <taxon>Allacma</taxon>
    </lineage>
</organism>